<gene>
    <name evidence="2" type="ordered locus">ZYRO0E03542g</name>
</gene>
<dbReference type="KEGG" id="zro:ZYRO0E03542g"/>
<feature type="region of interest" description="Disordered" evidence="1">
    <location>
        <begin position="77"/>
        <end position="119"/>
    </location>
</feature>
<name>C5E477_ZYGRC</name>
<organism evidence="2 3">
    <name type="scientific">Zygosaccharomyces rouxii (strain ATCC 2623 / CBS 732 / NBRC 1130 / NCYC 568 / NRRL Y-229)</name>
    <dbReference type="NCBI Taxonomy" id="559307"/>
    <lineage>
        <taxon>Eukaryota</taxon>
        <taxon>Fungi</taxon>
        <taxon>Dikarya</taxon>
        <taxon>Ascomycota</taxon>
        <taxon>Saccharomycotina</taxon>
        <taxon>Saccharomycetes</taxon>
        <taxon>Saccharomycetales</taxon>
        <taxon>Saccharomycetaceae</taxon>
        <taxon>Zygosaccharomyces</taxon>
    </lineage>
</organism>
<dbReference type="InParanoid" id="C5E477"/>
<evidence type="ECO:0000313" key="3">
    <source>
        <dbReference type="Proteomes" id="UP000008536"/>
    </source>
</evidence>
<reference evidence="2 3" key="1">
    <citation type="journal article" date="2009" name="Genome Res.">
        <title>Comparative genomics of protoploid Saccharomycetaceae.</title>
        <authorList>
            <consortium name="The Genolevures Consortium"/>
            <person name="Souciet J.-L."/>
            <person name="Dujon B."/>
            <person name="Gaillardin C."/>
            <person name="Johnston M."/>
            <person name="Baret P.V."/>
            <person name="Cliften P."/>
            <person name="Sherman D.J."/>
            <person name="Weissenbach J."/>
            <person name="Westhof E."/>
            <person name="Wincker P."/>
            <person name="Jubin C."/>
            <person name="Poulain J."/>
            <person name="Barbe V."/>
            <person name="Segurens B."/>
            <person name="Artiguenave F."/>
            <person name="Anthouard V."/>
            <person name="Vacherie B."/>
            <person name="Val M.-E."/>
            <person name="Fulton R.S."/>
            <person name="Minx P."/>
            <person name="Wilson R."/>
            <person name="Durrens P."/>
            <person name="Jean G."/>
            <person name="Marck C."/>
            <person name="Martin T."/>
            <person name="Nikolski M."/>
            <person name="Rolland T."/>
            <person name="Seret M.-L."/>
            <person name="Casaregola S."/>
            <person name="Despons L."/>
            <person name="Fairhead C."/>
            <person name="Fischer G."/>
            <person name="Lafontaine I."/>
            <person name="Leh V."/>
            <person name="Lemaire M."/>
            <person name="de Montigny J."/>
            <person name="Neuveglise C."/>
            <person name="Thierry A."/>
            <person name="Blanc-Lenfle I."/>
            <person name="Bleykasten C."/>
            <person name="Diffels J."/>
            <person name="Fritsch E."/>
            <person name="Frangeul L."/>
            <person name="Goeffon A."/>
            <person name="Jauniaux N."/>
            <person name="Kachouri-Lafond R."/>
            <person name="Payen C."/>
            <person name="Potier S."/>
            <person name="Pribylova L."/>
            <person name="Ozanne C."/>
            <person name="Richard G.-F."/>
            <person name="Sacerdot C."/>
            <person name="Straub M.-L."/>
            <person name="Talla E."/>
        </authorList>
    </citation>
    <scope>NUCLEOTIDE SEQUENCE [LARGE SCALE GENOMIC DNA]</scope>
    <source>
        <strain evidence="2 3">ATCC 2623 / CBS 732 / BCRC 21506 / NBRC 1130 / NCYC 568 / NRRL Y-229</strain>
    </source>
</reference>
<dbReference type="GeneID" id="8204635"/>
<dbReference type="Proteomes" id="UP000008536">
    <property type="component" value="Chromosome E"/>
</dbReference>
<accession>C5E477</accession>
<feature type="compositionally biased region" description="Polar residues" evidence="1">
    <location>
        <begin position="100"/>
        <end position="109"/>
    </location>
</feature>
<protein>
    <submittedName>
        <fullName evidence="2">ZYRO0E03542p</fullName>
    </submittedName>
</protein>
<evidence type="ECO:0000313" key="2">
    <source>
        <dbReference type="EMBL" id="CAR30838.1"/>
    </source>
</evidence>
<dbReference type="HOGENOM" id="CLU_2063335_0_0_1"/>
<proteinExistence type="predicted"/>
<dbReference type="RefSeq" id="XP_002499093.1">
    <property type="nucleotide sequence ID" value="XM_002499048.1"/>
</dbReference>
<evidence type="ECO:0000256" key="1">
    <source>
        <dbReference type="SAM" id="MobiDB-lite"/>
    </source>
</evidence>
<feature type="compositionally biased region" description="Basic and acidic residues" evidence="1">
    <location>
        <begin position="77"/>
        <end position="99"/>
    </location>
</feature>
<dbReference type="AlphaFoldDB" id="C5E477"/>
<dbReference type="EMBL" id="CU928181">
    <property type="protein sequence ID" value="CAR30838.1"/>
    <property type="molecule type" value="Genomic_DNA"/>
</dbReference>
<keyword evidence="3" id="KW-1185">Reference proteome</keyword>
<sequence length="119" mass="13726">MAKCLVRGPPDSCKYKEVCIDPQYCAVAATIQPRYTCDTHDYNTVQYGTMPFFSKLRSNKPEEKKYISVEEFHKRNKEYEEAHEKRKNSVSEGYKDWSRDTPTSSSATNGSGGWNTPWL</sequence>